<dbReference type="EMBL" id="JACJTU010000003">
    <property type="protein sequence ID" value="MBD2733154.1"/>
    <property type="molecule type" value="Genomic_DNA"/>
</dbReference>
<evidence type="ECO:0000313" key="1">
    <source>
        <dbReference type="EMBL" id="MBD2733154.1"/>
    </source>
</evidence>
<name>A0ABR8K310_9NOSO</name>
<protein>
    <recommendedName>
        <fullName evidence="3">DUF4159 domain-containing protein</fullName>
    </recommendedName>
</protein>
<proteinExistence type="predicted"/>
<evidence type="ECO:0008006" key="3">
    <source>
        <dbReference type="Google" id="ProtNLM"/>
    </source>
</evidence>
<reference evidence="1 2" key="1">
    <citation type="journal article" date="2020" name="ISME J.">
        <title>Comparative genomics reveals insights into cyanobacterial evolution and habitat adaptation.</title>
        <authorList>
            <person name="Chen M.Y."/>
            <person name="Teng W.K."/>
            <person name="Zhao L."/>
            <person name="Hu C.X."/>
            <person name="Zhou Y.K."/>
            <person name="Han B.P."/>
            <person name="Song L.R."/>
            <person name="Shu W.S."/>
        </authorList>
    </citation>
    <scope>NUCLEOTIDE SEQUENCE [LARGE SCALE GENOMIC DNA]</scope>
    <source>
        <strain evidence="1 2">FACHB-159</strain>
    </source>
</reference>
<organism evidence="1 2">
    <name type="scientific">Nostoc paludosum FACHB-159</name>
    <dbReference type="NCBI Taxonomy" id="2692908"/>
    <lineage>
        <taxon>Bacteria</taxon>
        <taxon>Bacillati</taxon>
        <taxon>Cyanobacteriota</taxon>
        <taxon>Cyanophyceae</taxon>
        <taxon>Nostocales</taxon>
        <taxon>Nostocaceae</taxon>
        <taxon>Nostoc</taxon>
    </lineage>
</organism>
<dbReference type="Proteomes" id="UP000637383">
    <property type="component" value="Unassembled WGS sequence"/>
</dbReference>
<accession>A0ABR8K310</accession>
<comment type="caution">
    <text evidence="1">The sequence shown here is derived from an EMBL/GenBank/DDBJ whole genome shotgun (WGS) entry which is preliminary data.</text>
</comment>
<gene>
    <name evidence="1" type="ORF">H6H03_04390</name>
</gene>
<evidence type="ECO:0000313" key="2">
    <source>
        <dbReference type="Proteomes" id="UP000637383"/>
    </source>
</evidence>
<sequence>MLRLYHLILGLMLALLIPLGAKFLLPRLSPKKPPNPPAVSKLANPSEGNVWQKILGNTPAPTNWQVAVCNENAALLCISSKGKVLGTVEINVYPLEKIPDFQKKLAVAGVPTNSPVDYQNSKYQTQVLTALKAWVADKYATVAKDRQAQYGRDIIFSDYPTQPVSVGKLQGIRYGFAGLNQQGGVQEQHIGHVAFDGARLYVITTAFDSATQTGKFEKLENLAIFQPYLYAIAADLRLPQ</sequence>
<keyword evidence="2" id="KW-1185">Reference proteome</keyword>
<dbReference type="RefSeq" id="WP_190953918.1">
    <property type="nucleotide sequence ID" value="NZ_JACJTU010000003.1"/>
</dbReference>